<reference evidence="1" key="1">
    <citation type="submission" date="2018-02" db="EMBL/GenBank/DDBJ databases">
        <title>Rhizophora mucronata_Transcriptome.</title>
        <authorList>
            <person name="Meera S.P."/>
            <person name="Sreeshan A."/>
            <person name="Augustine A."/>
        </authorList>
    </citation>
    <scope>NUCLEOTIDE SEQUENCE</scope>
    <source>
        <tissue evidence="1">Leaf</tissue>
    </source>
</reference>
<name>A0A2P2ILF0_RHIMU</name>
<sequence>MCVEAWTQMRTMVLLNTTVSTTKSIE</sequence>
<dbReference type="AlphaFoldDB" id="A0A2P2ILF0"/>
<evidence type="ECO:0000313" key="1">
    <source>
        <dbReference type="EMBL" id="MBW82003.1"/>
    </source>
</evidence>
<dbReference type="EMBL" id="GGEC01001520">
    <property type="protein sequence ID" value="MBW82003.1"/>
    <property type="molecule type" value="Transcribed_RNA"/>
</dbReference>
<proteinExistence type="predicted"/>
<protein>
    <submittedName>
        <fullName evidence="1">Uncharacterized protein</fullName>
    </submittedName>
</protein>
<accession>A0A2P2ILF0</accession>
<organism evidence="1">
    <name type="scientific">Rhizophora mucronata</name>
    <name type="common">Asiatic mangrove</name>
    <dbReference type="NCBI Taxonomy" id="61149"/>
    <lineage>
        <taxon>Eukaryota</taxon>
        <taxon>Viridiplantae</taxon>
        <taxon>Streptophyta</taxon>
        <taxon>Embryophyta</taxon>
        <taxon>Tracheophyta</taxon>
        <taxon>Spermatophyta</taxon>
        <taxon>Magnoliopsida</taxon>
        <taxon>eudicotyledons</taxon>
        <taxon>Gunneridae</taxon>
        <taxon>Pentapetalae</taxon>
        <taxon>rosids</taxon>
        <taxon>fabids</taxon>
        <taxon>Malpighiales</taxon>
        <taxon>Rhizophoraceae</taxon>
        <taxon>Rhizophora</taxon>
    </lineage>
</organism>